<feature type="region of interest" description="Disordered" evidence="12">
    <location>
        <begin position="381"/>
        <end position="421"/>
    </location>
</feature>
<feature type="compositionally biased region" description="Basic and acidic residues" evidence="12">
    <location>
        <begin position="451"/>
        <end position="497"/>
    </location>
</feature>
<evidence type="ECO:0000313" key="16">
    <source>
        <dbReference type="Proteomes" id="UP000727407"/>
    </source>
</evidence>
<keyword evidence="9" id="KW-0175">Coiled coil</keyword>
<dbReference type="PROSITE" id="PS00028">
    <property type="entry name" value="ZINC_FINGER_C2H2_1"/>
    <property type="match status" value="1"/>
</dbReference>
<dbReference type="EMBL" id="QNUK01000527">
    <property type="protein sequence ID" value="KAF5892105.1"/>
    <property type="molecule type" value="Genomic_DNA"/>
</dbReference>
<dbReference type="GO" id="GO:0004519">
    <property type="term" value="F:endonuclease activity"/>
    <property type="evidence" value="ECO:0007669"/>
    <property type="project" value="UniProtKB-KW"/>
</dbReference>
<reference evidence="15" key="1">
    <citation type="submission" date="2020-07" db="EMBL/GenBank/DDBJ databases">
        <title>Clarias magur genome sequencing, assembly and annotation.</title>
        <authorList>
            <person name="Kushwaha B."/>
            <person name="Kumar R."/>
            <person name="Das P."/>
            <person name="Joshi C.G."/>
            <person name="Kumar D."/>
            <person name="Nagpure N.S."/>
            <person name="Pandey M."/>
            <person name="Agarwal S."/>
            <person name="Srivastava S."/>
            <person name="Singh M."/>
            <person name="Sahoo L."/>
            <person name="Jayasankar P."/>
            <person name="Meher P.K."/>
            <person name="Koringa P.G."/>
            <person name="Iquebal M.A."/>
            <person name="Das S.P."/>
            <person name="Bit A."/>
            <person name="Patnaik S."/>
            <person name="Patel N."/>
            <person name="Shah T.M."/>
            <person name="Hinsu A."/>
            <person name="Jena J.K."/>
        </authorList>
    </citation>
    <scope>NUCLEOTIDE SEQUENCE</scope>
    <source>
        <strain evidence="15">CIFAMagur01</strain>
        <tissue evidence="15">Testis</tissue>
    </source>
</reference>
<feature type="compositionally biased region" description="Basic and acidic residues" evidence="12">
    <location>
        <begin position="642"/>
        <end position="671"/>
    </location>
</feature>
<evidence type="ECO:0000256" key="6">
    <source>
        <dbReference type="ARBA" id="ARBA00022759"/>
    </source>
</evidence>
<feature type="compositionally biased region" description="Acidic residues" evidence="12">
    <location>
        <begin position="403"/>
        <end position="418"/>
    </location>
</feature>
<feature type="non-terminal residue" evidence="15">
    <location>
        <position position="1"/>
    </location>
</feature>
<evidence type="ECO:0000256" key="8">
    <source>
        <dbReference type="ARBA" id="ARBA00023043"/>
    </source>
</evidence>
<feature type="domain" description="VLRF1" evidence="14">
    <location>
        <begin position="223"/>
        <end position="366"/>
    </location>
</feature>
<keyword evidence="5" id="KW-0677">Repeat</keyword>
<dbReference type="InterPro" id="IPR002110">
    <property type="entry name" value="Ankyrin_rpt"/>
</dbReference>
<name>A0A8J4TBD7_CLAMG</name>
<evidence type="ECO:0000256" key="2">
    <source>
        <dbReference type="ARBA" id="ARBA00009262"/>
    </source>
</evidence>
<dbReference type="OrthoDB" id="429841at2759"/>
<keyword evidence="4 11" id="KW-0540">Nuclease</keyword>
<dbReference type="SUPFAM" id="SSF48403">
    <property type="entry name" value="Ankyrin repeat"/>
    <property type="match status" value="1"/>
</dbReference>
<evidence type="ECO:0000256" key="12">
    <source>
        <dbReference type="SAM" id="MobiDB-lite"/>
    </source>
</evidence>
<feature type="compositionally biased region" description="Basic residues" evidence="12">
    <location>
        <begin position="631"/>
        <end position="641"/>
    </location>
</feature>
<gene>
    <name evidence="15" type="ORF">DAT39_018198</name>
</gene>
<evidence type="ECO:0000259" key="14">
    <source>
        <dbReference type="PROSITE" id="PS52044"/>
    </source>
</evidence>
<dbReference type="InterPro" id="IPR041175">
    <property type="entry name" value="VLRF1/Vms1"/>
</dbReference>
<keyword evidence="3 11" id="KW-0963">Cytoplasm</keyword>
<dbReference type="GO" id="GO:0016787">
    <property type="term" value="F:hydrolase activity"/>
    <property type="evidence" value="ECO:0007669"/>
    <property type="project" value="UniProtKB-KW"/>
</dbReference>
<feature type="region of interest" description="Disordered" evidence="12">
    <location>
        <begin position="138"/>
        <end position="174"/>
    </location>
</feature>
<accession>A0A8J4TBD7</accession>
<comment type="similarity">
    <text evidence="2 11">Belongs to the ANKZF1/VMS1 family.</text>
</comment>
<dbReference type="PROSITE" id="PS50297">
    <property type="entry name" value="ANK_REP_REGION"/>
    <property type="match status" value="1"/>
</dbReference>
<organism evidence="15 16">
    <name type="scientific">Clarias magur</name>
    <name type="common">Asian catfish</name>
    <name type="synonym">Macropteronotus magur</name>
    <dbReference type="NCBI Taxonomy" id="1594786"/>
    <lineage>
        <taxon>Eukaryota</taxon>
        <taxon>Metazoa</taxon>
        <taxon>Chordata</taxon>
        <taxon>Craniata</taxon>
        <taxon>Vertebrata</taxon>
        <taxon>Euteleostomi</taxon>
        <taxon>Actinopterygii</taxon>
        <taxon>Neopterygii</taxon>
        <taxon>Teleostei</taxon>
        <taxon>Ostariophysi</taxon>
        <taxon>Siluriformes</taxon>
        <taxon>Clariidae</taxon>
        <taxon>Clarias</taxon>
    </lineage>
</organism>
<protein>
    <submittedName>
        <fullName evidence="15">Ankyrin repeat and zinc finger domain-containing protein 1 isoform X1</fullName>
    </submittedName>
</protein>
<dbReference type="Pfam" id="PF18826">
    <property type="entry name" value="bVLRF1"/>
    <property type="match status" value="1"/>
</dbReference>
<proteinExistence type="inferred from homology"/>
<evidence type="ECO:0000256" key="1">
    <source>
        <dbReference type="ARBA" id="ARBA00004496"/>
    </source>
</evidence>
<dbReference type="Pfam" id="PF12796">
    <property type="entry name" value="Ank_2"/>
    <property type="match status" value="1"/>
</dbReference>
<feature type="active site" evidence="11">
    <location>
        <position position="266"/>
    </location>
</feature>
<feature type="region of interest" description="Disordered" evidence="12">
    <location>
        <begin position="626"/>
        <end position="671"/>
    </location>
</feature>
<feature type="region of interest" description="Disordered" evidence="12">
    <location>
        <begin position="439"/>
        <end position="502"/>
    </location>
</feature>
<dbReference type="SMART" id="SM00248">
    <property type="entry name" value="ANK"/>
    <property type="match status" value="2"/>
</dbReference>
<evidence type="ECO:0000256" key="5">
    <source>
        <dbReference type="ARBA" id="ARBA00022737"/>
    </source>
</evidence>
<dbReference type="AlphaFoldDB" id="A0A8J4TBD7"/>
<dbReference type="PROSITE" id="PS50088">
    <property type="entry name" value="ANK_REPEAT"/>
    <property type="match status" value="1"/>
</dbReference>
<feature type="repeat" description="ANK" evidence="10">
    <location>
        <begin position="550"/>
        <end position="582"/>
    </location>
</feature>
<feature type="compositionally biased region" description="Low complexity" evidence="12">
    <location>
        <begin position="392"/>
        <end position="402"/>
    </location>
</feature>
<dbReference type="PROSITE" id="PS52044">
    <property type="entry name" value="VLRF1"/>
    <property type="match status" value="1"/>
</dbReference>
<dbReference type="Gene3D" id="1.25.40.20">
    <property type="entry name" value="Ankyrin repeat-containing domain"/>
    <property type="match status" value="1"/>
</dbReference>
<evidence type="ECO:0000256" key="4">
    <source>
        <dbReference type="ARBA" id="ARBA00022722"/>
    </source>
</evidence>
<evidence type="ECO:0000256" key="7">
    <source>
        <dbReference type="ARBA" id="ARBA00022801"/>
    </source>
</evidence>
<dbReference type="PANTHER" id="PTHR16036">
    <property type="entry name" value="ANKYRIN REPEAT AND ZINC FINGER DOMAIN-CONTAINING PROTEIN 1"/>
    <property type="match status" value="1"/>
</dbReference>
<keyword evidence="8 10" id="KW-0040">ANK repeat</keyword>
<comment type="caution">
    <text evidence="15">The sequence shown here is derived from an EMBL/GenBank/DDBJ whole genome shotgun (WGS) entry which is preliminary data.</text>
</comment>
<dbReference type="GO" id="GO:0005737">
    <property type="term" value="C:cytoplasm"/>
    <property type="evidence" value="ECO:0007669"/>
    <property type="project" value="UniProtKB-SubCell"/>
</dbReference>
<dbReference type="Proteomes" id="UP000727407">
    <property type="component" value="Unassembled WGS sequence"/>
</dbReference>
<keyword evidence="16" id="KW-1185">Reference proteome</keyword>
<evidence type="ECO:0000313" key="15">
    <source>
        <dbReference type="EMBL" id="KAF5892105.1"/>
    </source>
</evidence>
<feature type="non-terminal residue" evidence="15">
    <location>
        <position position="696"/>
    </location>
</feature>
<evidence type="ECO:0000256" key="9">
    <source>
        <dbReference type="ARBA" id="ARBA00023054"/>
    </source>
</evidence>
<dbReference type="GO" id="GO:0036503">
    <property type="term" value="P:ERAD pathway"/>
    <property type="evidence" value="ECO:0007669"/>
    <property type="project" value="TreeGrafter"/>
</dbReference>
<dbReference type="InterPro" id="IPR036770">
    <property type="entry name" value="Ankyrin_rpt-contain_sf"/>
</dbReference>
<evidence type="ECO:0000256" key="10">
    <source>
        <dbReference type="PROSITE-ProRule" id="PRU00023"/>
    </source>
</evidence>
<dbReference type="InterPro" id="IPR047139">
    <property type="entry name" value="ANKZ1/VMS1"/>
</dbReference>
<keyword evidence="6 11" id="KW-0255">Endonuclease</keyword>
<feature type="compositionally biased region" description="Basic residues" evidence="12">
    <location>
        <begin position="441"/>
        <end position="450"/>
    </location>
</feature>
<comment type="domain">
    <text evidence="11">The VLRF1 domain mediates binding to the 60S ribosomal subunit.</text>
</comment>
<feature type="chain" id="PRO_5035172789" evidence="13">
    <location>
        <begin position="26"/>
        <end position="696"/>
    </location>
</feature>
<feature type="signal peptide" evidence="13">
    <location>
        <begin position="1"/>
        <end position="25"/>
    </location>
</feature>
<feature type="compositionally biased region" description="Polar residues" evidence="12">
    <location>
        <begin position="381"/>
        <end position="391"/>
    </location>
</feature>
<keyword evidence="7 11" id="KW-0378">Hydrolase</keyword>
<dbReference type="PANTHER" id="PTHR16036:SF2">
    <property type="entry name" value="TRNA ENDONUCLEASE ANKZF1"/>
    <property type="match status" value="1"/>
</dbReference>
<evidence type="ECO:0000256" key="3">
    <source>
        <dbReference type="ARBA" id="ARBA00022490"/>
    </source>
</evidence>
<keyword evidence="13" id="KW-0732">Signal</keyword>
<dbReference type="InterPro" id="IPR013087">
    <property type="entry name" value="Znf_C2H2_type"/>
</dbReference>
<evidence type="ECO:0000256" key="11">
    <source>
        <dbReference type="PROSITE-ProRule" id="PRU01389"/>
    </source>
</evidence>
<evidence type="ECO:0000256" key="13">
    <source>
        <dbReference type="SAM" id="SignalP"/>
    </source>
</evidence>
<comment type="subcellular location">
    <subcellularLocation>
        <location evidence="1">Cytoplasm</location>
    </subcellularLocation>
</comment>
<feature type="compositionally biased region" description="Acidic residues" evidence="12">
    <location>
        <begin position="157"/>
        <end position="171"/>
    </location>
</feature>
<sequence length="696" mass="79292">HLVRAAVRPYFLFMELATLLQTIRSQSVPYTVLMAKPNRCSLFDLAVEPNLIDGLREVSGLQNHQEPLHLIIREDVSDDKRGTDASQDEAVGEVSDRRFCSACQSSFENREEQMEHYKLDWHRFNLRQRLAGRSPVTVEEFEKKTGMGDVSSISGSDSEDEESRSDDDDNGGGDVISYGGRLSAKVLLQNSQGQYLCLYRCAVHKKTVDDEANLVDFLLNISEKTLWVILMTGGGHFAGAVYKGREVLQHKTFHRYTVRAKRGTAQSVRDAQNKSHAPKSAGSALRRYNEAALTKDIQDLLKNWAEYLTQAEAIFLRTPKYNRSVFFGGRGAPLGRKDSRIRSIPFATRRATFSEVTRVHDVLSTVQVYDKTTDISSILSSPKKTWQKKTSNQTNQNAAVVQQEEDEQQEEEEDEDVPVELQFEDMTFTTLDLKEYEVKPSKKKRRKKKERKPEAAQKDEKVMEREEFGSREMKDEAGNEKSGKDKTKDKKDVKNDNHDDEDERCVSWEFGVRDALYTACKTGDTEALHTLLQQDEDTLMRLLNTPIDSAGYTLLHVASAAAQKHAVRLLLEMGCDPTCRDRKGQTPYAVAPDKESRNMFRKFMAEHPNKYDYAKAQVPAPLTAEIESKKAEKKKAQKAAKKQREKEQREEKRKEEEEQEEKRRFLALSDREKRALAAERRLAEQVATTGGTLSNI</sequence>